<name>A0ABV6RHS3_9GAMM</name>
<dbReference type="EMBL" id="JBHLTG010000001">
    <property type="protein sequence ID" value="MFC0676535.1"/>
    <property type="molecule type" value="Genomic_DNA"/>
</dbReference>
<dbReference type="NCBIfam" id="NF040519">
    <property type="entry name" value="Sbal_3080_fam"/>
    <property type="match status" value="1"/>
</dbReference>
<evidence type="ECO:0000313" key="2">
    <source>
        <dbReference type="Proteomes" id="UP001589896"/>
    </source>
</evidence>
<keyword evidence="1" id="KW-0449">Lipoprotein</keyword>
<dbReference type="PROSITE" id="PS51257">
    <property type="entry name" value="PROKAR_LIPOPROTEIN"/>
    <property type="match status" value="1"/>
</dbReference>
<proteinExistence type="predicted"/>
<accession>A0ABV6RHS3</accession>
<organism evidence="1 2">
    <name type="scientific">Lysobacter korlensis</name>
    <dbReference type="NCBI Taxonomy" id="553636"/>
    <lineage>
        <taxon>Bacteria</taxon>
        <taxon>Pseudomonadati</taxon>
        <taxon>Pseudomonadota</taxon>
        <taxon>Gammaproteobacteria</taxon>
        <taxon>Lysobacterales</taxon>
        <taxon>Lysobacteraceae</taxon>
        <taxon>Lysobacter</taxon>
    </lineage>
</organism>
<gene>
    <name evidence="1" type="ORF">ACFFGH_01550</name>
</gene>
<comment type="caution">
    <text evidence="1">The sequence shown here is derived from an EMBL/GenBank/DDBJ whole genome shotgun (WGS) entry which is preliminary data.</text>
</comment>
<dbReference type="Proteomes" id="UP001589896">
    <property type="component" value="Unassembled WGS sequence"/>
</dbReference>
<dbReference type="RefSeq" id="WP_386664231.1">
    <property type="nucleotide sequence ID" value="NZ_JBHLTG010000001.1"/>
</dbReference>
<reference evidence="1 2" key="1">
    <citation type="submission" date="2024-09" db="EMBL/GenBank/DDBJ databases">
        <authorList>
            <person name="Sun Q."/>
            <person name="Mori K."/>
        </authorList>
    </citation>
    <scope>NUCLEOTIDE SEQUENCE [LARGE SCALE GENOMIC DNA]</scope>
    <source>
        <strain evidence="1 2">KCTC 23076</strain>
    </source>
</reference>
<evidence type="ECO:0000313" key="1">
    <source>
        <dbReference type="EMBL" id="MFC0676535.1"/>
    </source>
</evidence>
<keyword evidence="2" id="KW-1185">Reference proteome</keyword>
<sequence>MRYKLLTVALVAMVATGCSITREVRPVSTVASEREICLIEDPAVREGFLQTYRRELEARGFTVRMLPKGSAVDSCRLTSTYTGRWSWDLAIYLNYAEIVVYRDGAEAGKALYDGRAGGGRLDKFGSGEKRIAGLVNELFQ</sequence>
<protein>
    <submittedName>
        <fullName evidence="1">Sbal_3080 family lipoprotein</fullName>
    </submittedName>
</protein>